<gene>
    <name evidence="2" type="ORF">G4B88_025682</name>
</gene>
<dbReference type="Proteomes" id="UP000583929">
    <property type="component" value="Unassembled WGS sequence"/>
</dbReference>
<dbReference type="Gene3D" id="3.80.10.10">
    <property type="entry name" value="Ribonuclease Inhibitor"/>
    <property type="match status" value="1"/>
</dbReference>
<comment type="caution">
    <text evidence="2">The sequence shown here is derived from an EMBL/GenBank/DDBJ whole genome shotgun (WGS) entry which is preliminary data.</text>
</comment>
<keyword evidence="3" id="KW-1185">Reference proteome</keyword>
<dbReference type="PANTHER" id="PTHR47186:SF3">
    <property type="entry name" value="OS09G0267800 PROTEIN"/>
    <property type="match status" value="1"/>
</dbReference>
<sequence length="270" mass="30641">MDMSNGDPNMWQYLERLHSVTLDHVTDINDQLKGLRQVRGLQQLHIWRCDSLVVIPNWITNSDLLRTFSIKLCPKLIIPRERLSLIATSKKLEIEDCPGVSHELVSKLSWMALEDLEPHPNLRELSISTYGGTKCNKCHCLPPLDHLPNLQYIVVDQTSLKTSFSSLKELRLTNLPELKRSCKDDSCDDATLLFTCLSKLVIEDCPSLTSMPLFPWLEELLVLKNTSWEPFKRSIMAAQGVRRIHTTSEFKASTSFSSNSPLSNAPVSPK</sequence>
<reference evidence="2 3" key="1">
    <citation type="journal article" date="2020" name="bioRxiv">
        <title>Sequence and annotation of 42 cannabis genomes reveals extensive copy number variation in cannabinoid synthesis and pathogen resistance genes.</title>
        <authorList>
            <person name="Mckernan K.J."/>
            <person name="Helbert Y."/>
            <person name="Kane L.T."/>
            <person name="Ebling H."/>
            <person name="Zhang L."/>
            <person name="Liu B."/>
            <person name="Eaton Z."/>
            <person name="Mclaughlin S."/>
            <person name="Kingan S."/>
            <person name="Baybayan P."/>
            <person name="Concepcion G."/>
            <person name="Jordan M."/>
            <person name="Riva A."/>
            <person name="Barbazuk W."/>
            <person name="Harkins T."/>
        </authorList>
    </citation>
    <scope>NUCLEOTIDE SEQUENCE [LARGE SCALE GENOMIC DNA]</scope>
    <source>
        <strain evidence="3">cv. Jamaican Lion 4</strain>
        <tissue evidence="2">Leaf</tissue>
    </source>
</reference>
<dbReference type="SUPFAM" id="SSF52047">
    <property type="entry name" value="RNI-like"/>
    <property type="match status" value="1"/>
</dbReference>
<dbReference type="InterPro" id="IPR032675">
    <property type="entry name" value="LRR_dom_sf"/>
</dbReference>
<evidence type="ECO:0000313" key="3">
    <source>
        <dbReference type="Proteomes" id="UP000583929"/>
    </source>
</evidence>
<dbReference type="PANTHER" id="PTHR47186">
    <property type="entry name" value="LEUCINE-RICH REPEAT-CONTAINING PROTEIN 57"/>
    <property type="match status" value="1"/>
</dbReference>
<dbReference type="Pfam" id="PF23247">
    <property type="entry name" value="LRR_RPS2"/>
    <property type="match status" value="1"/>
</dbReference>
<feature type="domain" description="Disease resistance protein At4g27190-like leucine-rich repeats" evidence="1">
    <location>
        <begin position="90"/>
        <end position="211"/>
    </location>
</feature>
<evidence type="ECO:0000259" key="1">
    <source>
        <dbReference type="Pfam" id="PF23247"/>
    </source>
</evidence>
<organism evidence="2 3">
    <name type="scientific">Cannabis sativa</name>
    <name type="common">Hemp</name>
    <name type="synonym">Marijuana</name>
    <dbReference type="NCBI Taxonomy" id="3483"/>
    <lineage>
        <taxon>Eukaryota</taxon>
        <taxon>Viridiplantae</taxon>
        <taxon>Streptophyta</taxon>
        <taxon>Embryophyta</taxon>
        <taxon>Tracheophyta</taxon>
        <taxon>Spermatophyta</taxon>
        <taxon>Magnoliopsida</taxon>
        <taxon>eudicotyledons</taxon>
        <taxon>Gunneridae</taxon>
        <taxon>Pentapetalae</taxon>
        <taxon>rosids</taxon>
        <taxon>fabids</taxon>
        <taxon>Rosales</taxon>
        <taxon>Cannabaceae</taxon>
        <taxon>Cannabis</taxon>
    </lineage>
</organism>
<dbReference type="AlphaFoldDB" id="A0A7J6F457"/>
<accession>A0A7J6F457</accession>
<protein>
    <recommendedName>
        <fullName evidence="1">Disease resistance protein At4g27190-like leucine-rich repeats domain-containing protein</fullName>
    </recommendedName>
</protein>
<evidence type="ECO:0000313" key="2">
    <source>
        <dbReference type="EMBL" id="KAF4365503.1"/>
    </source>
</evidence>
<dbReference type="EMBL" id="JAATIQ010000272">
    <property type="protein sequence ID" value="KAF4365503.1"/>
    <property type="molecule type" value="Genomic_DNA"/>
</dbReference>
<proteinExistence type="predicted"/>
<dbReference type="InterPro" id="IPR057135">
    <property type="entry name" value="At4g27190-like_LRR"/>
</dbReference>
<name>A0A7J6F457_CANSA</name>